<dbReference type="EMBL" id="VOSK01000618">
    <property type="protein sequence ID" value="MPR31294.1"/>
    <property type="molecule type" value="Genomic_DNA"/>
</dbReference>
<dbReference type="OrthoDB" id="9805924at2"/>
<keyword evidence="2" id="KW-0012">Acyltransferase</keyword>
<organism evidence="4 5">
    <name type="scientific">Microvirga tunisiensis</name>
    <dbReference type="NCBI Taxonomy" id="2108360"/>
    <lineage>
        <taxon>Bacteria</taxon>
        <taxon>Pseudomonadati</taxon>
        <taxon>Pseudomonadota</taxon>
        <taxon>Alphaproteobacteria</taxon>
        <taxon>Hyphomicrobiales</taxon>
        <taxon>Methylobacteriaceae</taxon>
        <taxon>Microvirga</taxon>
    </lineage>
</organism>
<feature type="domain" description="N-acetyltransferase" evidence="3">
    <location>
        <begin position="20"/>
        <end position="167"/>
    </location>
</feature>
<dbReference type="Gene3D" id="3.40.630.30">
    <property type="match status" value="1"/>
</dbReference>
<dbReference type="InterPro" id="IPR050832">
    <property type="entry name" value="Bact_Acetyltransf"/>
</dbReference>
<evidence type="ECO:0000256" key="1">
    <source>
        <dbReference type="ARBA" id="ARBA00022679"/>
    </source>
</evidence>
<keyword evidence="1 4" id="KW-0808">Transferase</keyword>
<dbReference type="GO" id="GO:0016747">
    <property type="term" value="F:acyltransferase activity, transferring groups other than amino-acyl groups"/>
    <property type="evidence" value="ECO:0007669"/>
    <property type="project" value="InterPro"/>
</dbReference>
<keyword evidence="5" id="KW-1185">Reference proteome</keyword>
<dbReference type="InterPro" id="IPR000182">
    <property type="entry name" value="GNAT_dom"/>
</dbReference>
<dbReference type="Proteomes" id="UP000403266">
    <property type="component" value="Unassembled WGS sequence"/>
</dbReference>
<dbReference type="AlphaFoldDB" id="A0A5N7MZF7"/>
<sequence length="167" mass="18007">MTRHTTADTRAACERVPPLITLRRTNPQDAPIVARLVGALLAELRGTPAKPEEHAAIAPGLLALEDRIFGFLASDGTEPVGVMMVSESHAIYAGGAFGVITELYVSPSHRSSGVAQRLINAGATLGRERGWRQLEVGAPRQPAWARSLQFYLRNGFSEVGPRLKLTL</sequence>
<dbReference type="SUPFAM" id="SSF55729">
    <property type="entry name" value="Acyl-CoA N-acyltransferases (Nat)"/>
    <property type="match status" value="1"/>
</dbReference>
<protein>
    <submittedName>
        <fullName evidence="4">GNAT family N-acetyltransferase</fullName>
    </submittedName>
</protein>
<dbReference type="PROSITE" id="PS51186">
    <property type="entry name" value="GNAT"/>
    <property type="match status" value="1"/>
</dbReference>
<evidence type="ECO:0000256" key="2">
    <source>
        <dbReference type="ARBA" id="ARBA00023315"/>
    </source>
</evidence>
<accession>A0A5N7MZF7</accession>
<dbReference type="CDD" id="cd04301">
    <property type="entry name" value="NAT_SF"/>
    <property type="match status" value="1"/>
</dbReference>
<reference evidence="4 5" key="1">
    <citation type="journal article" date="2019" name="Syst. Appl. Microbiol.">
        <title>Microvirga tunisiensis sp. nov., a root nodule symbiotic bacterium isolated from Lupinus micranthus and L. luteus grown in Northern Tunisia.</title>
        <authorList>
            <person name="Msaddak A."/>
            <person name="Rejili M."/>
            <person name="Duran D."/>
            <person name="Mars M."/>
            <person name="Palacios J.M."/>
            <person name="Ruiz-Argueso T."/>
            <person name="Rey L."/>
            <person name="Imperial J."/>
        </authorList>
    </citation>
    <scope>NUCLEOTIDE SEQUENCE [LARGE SCALE GENOMIC DNA]</scope>
    <source>
        <strain evidence="4 5">Lmie10</strain>
    </source>
</reference>
<name>A0A5N7MZF7_9HYPH</name>
<evidence type="ECO:0000259" key="3">
    <source>
        <dbReference type="PROSITE" id="PS51186"/>
    </source>
</evidence>
<comment type="caution">
    <text evidence="4">The sequence shown here is derived from an EMBL/GenBank/DDBJ whole genome shotgun (WGS) entry which is preliminary data.</text>
</comment>
<dbReference type="PANTHER" id="PTHR43877">
    <property type="entry name" value="AMINOALKYLPHOSPHONATE N-ACETYLTRANSFERASE-RELATED-RELATED"/>
    <property type="match status" value="1"/>
</dbReference>
<evidence type="ECO:0000313" key="4">
    <source>
        <dbReference type="EMBL" id="MPR31294.1"/>
    </source>
</evidence>
<gene>
    <name evidence="4" type="ORF">FS320_42065</name>
</gene>
<proteinExistence type="predicted"/>
<dbReference type="Pfam" id="PF00583">
    <property type="entry name" value="Acetyltransf_1"/>
    <property type="match status" value="1"/>
</dbReference>
<dbReference type="InterPro" id="IPR016181">
    <property type="entry name" value="Acyl_CoA_acyltransferase"/>
</dbReference>
<evidence type="ECO:0000313" key="5">
    <source>
        <dbReference type="Proteomes" id="UP000403266"/>
    </source>
</evidence>